<name>A0A9P5UEQ7_9AGAR</name>
<gene>
    <name evidence="4" type="ORF">BDP27DRAFT_1311187</name>
</gene>
<proteinExistence type="predicted"/>
<evidence type="ECO:0000256" key="3">
    <source>
        <dbReference type="SAM" id="MobiDB-lite"/>
    </source>
</evidence>
<protein>
    <submittedName>
        <fullName evidence="4">Uncharacterized protein</fullName>
    </submittedName>
</protein>
<evidence type="ECO:0000256" key="1">
    <source>
        <dbReference type="ARBA" id="ARBA00022574"/>
    </source>
</evidence>
<evidence type="ECO:0000256" key="2">
    <source>
        <dbReference type="ARBA" id="ARBA00022737"/>
    </source>
</evidence>
<keyword evidence="5" id="KW-1185">Reference proteome</keyword>
<feature type="compositionally biased region" description="Polar residues" evidence="3">
    <location>
        <begin position="44"/>
        <end position="57"/>
    </location>
</feature>
<dbReference type="InterPro" id="IPR052254">
    <property type="entry name" value="CUL4-DDB1_E3_ligase_receptor"/>
</dbReference>
<comment type="caution">
    <text evidence="4">The sequence shown here is derived from an EMBL/GenBank/DDBJ whole genome shotgun (WGS) entry which is preliminary data.</text>
</comment>
<evidence type="ECO:0000313" key="4">
    <source>
        <dbReference type="EMBL" id="KAF9077520.1"/>
    </source>
</evidence>
<feature type="region of interest" description="Disordered" evidence="3">
    <location>
        <begin position="19"/>
        <end position="59"/>
    </location>
</feature>
<keyword evidence="2" id="KW-0677">Repeat</keyword>
<dbReference type="Gene3D" id="2.130.10.10">
    <property type="entry name" value="YVTN repeat-like/Quinoprotein amine dehydrogenase"/>
    <property type="match status" value="1"/>
</dbReference>
<evidence type="ECO:0000313" key="5">
    <source>
        <dbReference type="Proteomes" id="UP000772434"/>
    </source>
</evidence>
<sequence>MPKDLPGFYFDAERNRYYPLSSRPASTPASSSQNSSRQSKRSNYETNTEVNSESTVSPFAAGNPDSLSLKALKQRVLSLPDSLATHRRSIANHTVLCARISSASRFDFSPTATFGEITEFCSATSDDGTTRRYIGDDRGWLYACASYTDPNDCDQLNQLNALPSAQMYMWPPEINLHSSSQISSINISGQKCTATCFGPVTKVAVYDLSVSGRMTLITLGAVHDVRASHLQGNALLLGAKSRAVYIPDIDISGSVQYLGNRQNSDIFTVERDENLVYTGARSGSITRHDLRVPPDKLSGDWLFRSRLTAGKKGSRSGPATSSVLYLKLVKDSQLLVSQMDGNICTYDTRFPVESTPTRVFRGHRNSVTQKLGICVDLTQDFLFAAGEDRRIRGWSLRTGSVLPLNIGTDPAAATPFTNKSITPVASFSDLERSHKPIFTSAVRTMQVTEEVDGSMCLWAGSQQTLYRYFLGQSSFH</sequence>
<organism evidence="4 5">
    <name type="scientific">Rhodocollybia butyracea</name>
    <dbReference type="NCBI Taxonomy" id="206335"/>
    <lineage>
        <taxon>Eukaryota</taxon>
        <taxon>Fungi</taxon>
        <taxon>Dikarya</taxon>
        <taxon>Basidiomycota</taxon>
        <taxon>Agaricomycotina</taxon>
        <taxon>Agaricomycetes</taxon>
        <taxon>Agaricomycetidae</taxon>
        <taxon>Agaricales</taxon>
        <taxon>Marasmiineae</taxon>
        <taxon>Omphalotaceae</taxon>
        <taxon>Rhodocollybia</taxon>
    </lineage>
</organism>
<dbReference type="PANTHER" id="PTHR44472:SF1">
    <property type="entry name" value="DDB1 AND CUL4 ASSOCIATED FACTOR 4"/>
    <property type="match status" value="1"/>
</dbReference>
<dbReference type="OrthoDB" id="128867at2759"/>
<accession>A0A9P5UEQ7</accession>
<feature type="compositionally biased region" description="Low complexity" evidence="3">
    <location>
        <begin position="21"/>
        <end position="37"/>
    </location>
</feature>
<dbReference type="SUPFAM" id="SSF101908">
    <property type="entry name" value="Putative isomerase YbhE"/>
    <property type="match status" value="1"/>
</dbReference>
<dbReference type="AlphaFoldDB" id="A0A9P5UEQ7"/>
<keyword evidence="1" id="KW-0853">WD repeat</keyword>
<dbReference type="Proteomes" id="UP000772434">
    <property type="component" value="Unassembled WGS sequence"/>
</dbReference>
<reference evidence="4" key="1">
    <citation type="submission" date="2020-11" db="EMBL/GenBank/DDBJ databases">
        <authorList>
            <consortium name="DOE Joint Genome Institute"/>
            <person name="Ahrendt S."/>
            <person name="Riley R."/>
            <person name="Andreopoulos W."/>
            <person name="Labutti K."/>
            <person name="Pangilinan J."/>
            <person name="Ruiz-Duenas F.J."/>
            <person name="Barrasa J.M."/>
            <person name="Sanchez-Garcia M."/>
            <person name="Camarero S."/>
            <person name="Miyauchi S."/>
            <person name="Serrano A."/>
            <person name="Linde D."/>
            <person name="Babiker R."/>
            <person name="Drula E."/>
            <person name="Ayuso-Fernandez I."/>
            <person name="Pacheco R."/>
            <person name="Padilla G."/>
            <person name="Ferreira P."/>
            <person name="Barriuso J."/>
            <person name="Kellner H."/>
            <person name="Castanera R."/>
            <person name="Alfaro M."/>
            <person name="Ramirez L."/>
            <person name="Pisabarro A.G."/>
            <person name="Kuo A."/>
            <person name="Tritt A."/>
            <person name="Lipzen A."/>
            <person name="He G."/>
            <person name="Yan M."/>
            <person name="Ng V."/>
            <person name="Cullen D."/>
            <person name="Martin F."/>
            <person name="Rosso M.-N."/>
            <person name="Henrissat B."/>
            <person name="Hibbett D."/>
            <person name="Martinez A.T."/>
            <person name="Grigoriev I.V."/>
        </authorList>
    </citation>
    <scope>NUCLEOTIDE SEQUENCE</scope>
    <source>
        <strain evidence="4">AH 40177</strain>
    </source>
</reference>
<dbReference type="InterPro" id="IPR015943">
    <property type="entry name" value="WD40/YVTN_repeat-like_dom_sf"/>
</dbReference>
<dbReference type="EMBL" id="JADNRY010000003">
    <property type="protein sequence ID" value="KAF9077520.1"/>
    <property type="molecule type" value="Genomic_DNA"/>
</dbReference>
<dbReference type="PANTHER" id="PTHR44472">
    <property type="entry name" value="DDB1- AND CUL4-ASSOCIATED FACTOR 4-RELATED"/>
    <property type="match status" value="1"/>
</dbReference>